<dbReference type="InterPro" id="IPR025862">
    <property type="entry name" value="SelA_trans_N_dom"/>
</dbReference>
<evidence type="ECO:0000313" key="14">
    <source>
        <dbReference type="Proteomes" id="UP000270112"/>
    </source>
</evidence>
<evidence type="ECO:0000313" key="13">
    <source>
        <dbReference type="Proteomes" id="UP000253817"/>
    </source>
</evidence>
<organism evidence="12 14">
    <name type="scientific">Eggerthella sinensis</name>
    <dbReference type="NCBI Taxonomy" id="242230"/>
    <lineage>
        <taxon>Bacteria</taxon>
        <taxon>Bacillati</taxon>
        <taxon>Actinomycetota</taxon>
        <taxon>Coriobacteriia</taxon>
        <taxon>Eggerthellales</taxon>
        <taxon>Eggerthellaceae</taxon>
        <taxon>Eggerthella</taxon>
    </lineage>
</organism>
<name>A0A3N0IVC0_9ACTN</name>
<dbReference type="InterPro" id="IPR015424">
    <property type="entry name" value="PyrdxlP-dep_Trfase"/>
</dbReference>
<dbReference type="RefSeq" id="WP_114546753.1">
    <property type="nucleotide sequence ID" value="NZ_PPTT01000018.1"/>
</dbReference>
<dbReference type="InterPro" id="IPR004534">
    <property type="entry name" value="SelA_trans"/>
</dbReference>
<comment type="cofactor">
    <cofactor evidence="1 8 9">
        <name>pyridoxal 5'-phosphate</name>
        <dbReference type="ChEBI" id="CHEBI:597326"/>
    </cofactor>
</comment>
<comment type="similarity">
    <text evidence="7 8">Belongs to the SelA family.</text>
</comment>
<evidence type="ECO:0000256" key="3">
    <source>
        <dbReference type="ARBA" id="ARBA00022679"/>
    </source>
</evidence>
<sequence>MANPSRTDLLRALPQVEEMLQLPEVSSLTSLLPRSLLADCVRDAIDDVRQAVLAGTCTQVDPQRVADSVRARALRTARPSLRRVVNATGIVVHTNLGRSPLADEAVQAVHEVARGYSTLEYDTDAMARGSRHDHVERLICTLTGAEAALAVNNNAAAVMMVLHEFARGHEAVVSRGELVEIGGSFRVPDIMELSQAAMREVGTTNKTHAVDYARAIGPDTSMLLKVHPSNYRVVGFTEGVAVDDLRPLADAENARRVAAGETAAGELLVYEDQGSGAFLNLEVFGAFAEPTVAESLRAGCDLVSFSGDKLLGGPQAGIIVGAKRFIDRLKKNPYARAMRLDKMTLAALEATLRLYLDPDVAMERIPTLRMLSESADAVRERAERLAALVADGLDAGCARIDVVPETGRAGGGALPLCDIDTFAVRIAFERGDAQSCETFLIAEHDVPIVGRIKKEAVLLDARTIAETELPEAAAAVRAYFDQLDDRNRQENLA</sequence>
<dbReference type="EC" id="2.9.1.1" evidence="8"/>
<dbReference type="Pfam" id="PF03841">
    <property type="entry name" value="SelA"/>
    <property type="match status" value="1"/>
</dbReference>
<dbReference type="Proteomes" id="UP000270112">
    <property type="component" value="Unassembled WGS sequence"/>
</dbReference>
<evidence type="ECO:0000256" key="2">
    <source>
        <dbReference type="ARBA" id="ARBA00022490"/>
    </source>
</evidence>
<keyword evidence="4 8" id="KW-0663">Pyridoxal phosphate</keyword>
<comment type="caution">
    <text evidence="12">The sequence shown here is derived from an EMBL/GenBank/DDBJ whole genome shotgun (WGS) entry which is preliminary data.</text>
</comment>
<dbReference type="HAMAP" id="MF_00423">
    <property type="entry name" value="SelA"/>
    <property type="match status" value="1"/>
</dbReference>
<dbReference type="PANTHER" id="PTHR32328">
    <property type="entry name" value="L-SERYL-TRNA(SEC) SELENIUM TRANSFERASE"/>
    <property type="match status" value="1"/>
</dbReference>
<dbReference type="SUPFAM" id="SSF53383">
    <property type="entry name" value="PLP-dependent transferases"/>
    <property type="match status" value="1"/>
</dbReference>
<keyword evidence="2 8" id="KW-0963">Cytoplasm</keyword>
<dbReference type="InterPro" id="IPR018319">
    <property type="entry name" value="SelA-like"/>
</dbReference>
<dbReference type="Pfam" id="PF12390">
    <property type="entry name" value="Se-cys_synth_N"/>
    <property type="match status" value="1"/>
</dbReference>
<dbReference type="Proteomes" id="UP000253817">
    <property type="component" value="Unassembled WGS sequence"/>
</dbReference>
<feature type="modified residue" description="N6-(pyridoxal phosphate)lysine" evidence="8 9">
    <location>
        <position position="309"/>
    </location>
</feature>
<evidence type="ECO:0000256" key="5">
    <source>
        <dbReference type="ARBA" id="ARBA00022917"/>
    </source>
</evidence>
<comment type="pathway">
    <text evidence="8">Aminoacyl-tRNA biosynthesis; selenocysteinyl-tRNA(Sec) biosynthesis; selenocysteinyl-tRNA(Sec) from L-seryl-tRNA(Sec) (bacterial route): step 1/1.</text>
</comment>
<evidence type="ECO:0000313" key="12">
    <source>
        <dbReference type="EMBL" id="RNM40895.1"/>
    </source>
</evidence>
<dbReference type="EMBL" id="PPTT01000018">
    <property type="protein sequence ID" value="RDB68111.1"/>
    <property type="molecule type" value="Genomic_DNA"/>
</dbReference>
<dbReference type="GO" id="GO:0005737">
    <property type="term" value="C:cytoplasm"/>
    <property type="evidence" value="ECO:0007669"/>
    <property type="project" value="UniProtKB-SubCell"/>
</dbReference>
<protein>
    <recommendedName>
        <fullName evidence="8">L-seryl-tRNA(Sec) selenium transferase</fullName>
        <ecNumber evidence="8">2.9.1.1</ecNumber>
    </recommendedName>
    <alternativeName>
        <fullName evidence="8">Selenocysteine synthase</fullName>
        <shortName evidence="8">Sec synthase</shortName>
    </alternativeName>
    <alternativeName>
        <fullName evidence="8">Selenocysteinyl-tRNA(Sec) synthase</fullName>
    </alternativeName>
</protein>
<evidence type="ECO:0000313" key="11">
    <source>
        <dbReference type="EMBL" id="RDB68111.1"/>
    </source>
</evidence>
<reference evidence="14" key="2">
    <citation type="submission" date="2018-05" db="EMBL/GenBank/DDBJ databases">
        <title>Genome Sequencing of selected type strains of the family Eggerthellaceae.</title>
        <authorList>
            <person name="Danylec N."/>
            <person name="Stoll D.A."/>
            <person name="Doetsch A."/>
            <person name="Huch M."/>
        </authorList>
    </citation>
    <scope>NUCLEOTIDE SEQUENCE [LARGE SCALE GENOMIC DNA]</scope>
    <source>
        <strain evidence="14">DSM 16107</strain>
    </source>
</reference>
<dbReference type="NCBIfam" id="TIGR00474">
    <property type="entry name" value="selA"/>
    <property type="match status" value="1"/>
</dbReference>
<accession>A0A3N0IVC0</accession>
<evidence type="ECO:0000256" key="7">
    <source>
        <dbReference type="ARBA" id="ARBA00044507"/>
    </source>
</evidence>
<evidence type="ECO:0000256" key="8">
    <source>
        <dbReference type="HAMAP-Rule" id="MF_00423"/>
    </source>
</evidence>
<dbReference type="InterPro" id="IPR015421">
    <property type="entry name" value="PyrdxlP-dep_Trfase_major"/>
</dbReference>
<evidence type="ECO:0000256" key="6">
    <source>
        <dbReference type="ARBA" id="ARBA00023266"/>
    </source>
</evidence>
<keyword evidence="3 8" id="KW-0808">Transferase</keyword>
<dbReference type="Gene3D" id="3.90.1150.180">
    <property type="match status" value="1"/>
</dbReference>
<keyword evidence="5 8" id="KW-0648">Protein biosynthesis</keyword>
<dbReference type="EMBL" id="QICC01000059">
    <property type="protein sequence ID" value="RNM40895.1"/>
    <property type="molecule type" value="Genomic_DNA"/>
</dbReference>
<keyword evidence="6 8" id="KW-0711">Selenium</keyword>
<dbReference type="GO" id="GO:0001717">
    <property type="term" value="P:conversion of seryl-tRNAsec to selenocys-tRNAsec"/>
    <property type="evidence" value="ECO:0007669"/>
    <property type="project" value="UniProtKB-UniRule"/>
</dbReference>
<evidence type="ECO:0000256" key="4">
    <source>
        <dbReference type="ARBA" id="ARBA00022898"/>
    </source>
</evidence>
<dbReference type="GO" id="GO:0004125">
    <property type="term" value="F:L-seryl-tRNA(Sec) selenium transferase activity"/>
    <property type="evidence" value="ECO:0007669"/>
    <property type="project" value="UniProtKB-UniRule"/>
</dbReference>
<keyword evidence="13" id="KW-1185">Reference proteome</keyword>
<dbReference type="PANTHER" id="PTHR32328:SF0">
    <property type="entry name" value="L-SERYL-TRNA(SEC) SELENIUM TRANSFERASE"/>
    <property type="match status" value="1"/>
</dbReference>
<proteinExistence type="inferred from homology"/>
<dbReference type="Gene3D" id="3.40.640.10">
    <property type="entry name" value="Type I PLP-dependent aspartate aminotransferase-like (Major domain)"/>
    <property type="match status" value="1"/>
</dbReference>
<evidence type="ECO:0000256" key="1">
    <source>
        <dbReference type="ARBA" id="ARBA00001933"/>
    </source>
</evidence>
<dbReference type="AlphaFoldDB" id="A0A3N0IVC0"/>
<reference evidence="11 13" key="1">
    <citation type="journal article" date="2018" name="Elife">
        <title>Discovery and characterization of a prevalent human gut bacterial enzyme sufficient for the inactivation of a family of plant toxins.</title>
        <authorList>
            <person name="Koppel N."/>
            <person name="Bisanz J.E."/>
            <person name="Pandelia M.E."/>
            <person name="Turnbaugh P.J."/>
            <person name="Balskus E.P."/>
        </authorList>
    </citation>
    <scope>NUCLEOTIDE SEQUENCE [LARGE SCALE GENOMIC DNA]</scope>
    <source>
        <strain evidence="11 13">DSM 16107</strain>
    </source>
</reference>
<evidence type="ECO:0000259" key="10">
    <source>
        <dbReference type="Pfam" id="PF12390"/>
    </source>
</evidence>
<dbReference type="GO" id="GO:0001514">
    <property type="term" value="P:selenocysteine incorporation"/>
    <property type="evidence" value="ECO:0007669"/>
    <property type="project" value="UniProtKB-UniRule"/>
</dbReference>
<comment type="function">
    <text evidence="8">Converts seryl-tRNA(Sec) to selenocysteinyl-tRNA(Sec) required for selenoprotein biosynthesis.</text>
</comment>
<gene>
    <name evidence="8" type="primary">selA</name>
    <name evidence="11" type="ORF">C1876_10875</name>
    <name evidence="12" type="ORF">DMP09_12315</name>
</gene>
<comment type="catalytic activity">
    <reaction evidence="8">
        <text>L-seryl-tRNA(Sec) + selenophosphate + H(+) = L-selenocysteinyl-tRNA(Sec) + phosphate</text>
        <dbReference type="Rhea" id="RHEA:22728"/>
        <dbReference type="Rhea" id="RHEA-COMP:9742"/>
        <dbReference type="Rhea" id="RHEA-COMP:9743"/>
        <dbReference type="ChEBI" id="CHEBI:15378"/>
        <dbReference type="ChEBI" id="CHEBI:16144"/>
        <dbReference type="ChEBI" id="CHEBI:43474"/>
        <dbReference type="ChEBI" id="CHEBI:78533"/>
        <dbReference type="ChEBI" id="CHEBI:78573"/>
        <dbReference type="EC" id="2.9.1.1"/>
    </reaction>
</comment>
<comment type="subcellular location">
    <subcellularLocation>
        <location evidence="8">Cytoplasm</location>
    </subcellularLocation>
</comment>
<dbReference type="OrthoDB" id="9787096at2"/>
<feature type="domain" description="L-seryl-tRNA selenium transferase N-terminal" evidence="10">
    <location>
        <begin position="10"/>
        <end position="49"/>
    </location>
</feature>
<evidence type="ECO:0000256" key="9">
    <source>
        <dbReference type="PIRSR" id="PIRSR618319-50"/>
    </source>
</evidence>
<dbReference type="UniPathway" id="UPA00906">
    <property type="reaction ID" value="UER00896"/>
</dbReference>
<reference evidence="12" key="3">
    <citation type="journal article" date="2019" name="Microbiol. Resour. Announc.">
        <title>Draft Genome Sequences of Type Strains of Gordonibacter faecihominis, Paraeggerthella hongkongensis, Parvibacter caecicola,Slackia equolifaciens, Slackia faecicanis, and Slackia isoflavoniconvertens.</title>
        <authorList>
            <person name="Danylec N."/>
            <person name="Stoll D.A."/>
            <person name="Dotsch A."/>
            <person name="Huch M."/>
        </authorList>
    </citation>
    <scope>NUCLEOTIDE SEQUENCE</scope>
    <source>
        <strain evidence="12">DSM 16107</strain>
    </source>
</reference>